<evidence type="ECO:0000256" key="2">
    <source>
        <dbReference type="ARBA" id="ARBA00012438"/>
    </source>
</evidence>
<dbReference type="PROSITE" id="PS50113">
    <property type="entry name" value="PAC"/>
    <property type="match status" value="1"/>
</dbReference>
<dbReference type="SMART" id="SM00387">
    <property type="entry name" value="HATPase_c"/>
    <property type="match status" value="1"/>
</dbReference>
<dbReference type="InterPro" id="IPR036890">
    <property type="entry name" value="HATPase_C_sf"/>
</dbReference>
<comment type="catalytic activity">
    <reaction evidence="1">
        <text>ATP + protein L-histidine = ADP + protein N-phospho-L-histidine.</text>
        <dbReference type="EC" id="2.7.13.3"/>
    </reaction>
</comment>
<dbReference type="InterPro" id="IPR000014">
    <property type="entry name" value="PAS"/>
</dbReference>
<dbReference type="RefSeq" id="WP_340519570.1">
    <property type="nucleotide sequence ID" value="NZ_JBBLXS010000009.1"/>
</dbReference>
<dbReference type="InterPro" id="IPR003018">
    <property type="entry name" value="GAF"/>
</dbReference>
<dbReference type="CDD" id="cd00082">
    <property type="entry name" value="HisKA"/>
    <property type="match status" value="1"/>
</dbReference>
<dbReference type="InterPro" id="IPR029016">
    <property type="entry name" value="GAF-like_dom_sf"/>
</dbReference>
<feature type="region of interest" description="Disordered" evidence="7">
    <location>
        <begin position="383"/>
        <end position="403"/>
    </location>
</feature>
<dbReference type="Gene3D" id="3.30.450.20">
    <property type="entry name" value="PAS domain"/>
    <property type="match status" value="1"/>
</dbReference>
<feature type="domain" description="PAC" evidence="10">
    <location>
        <begin position="1759"/>
        <end position="1809"/>
    </location>
</feature>
<dbReference type="PANTHER" id="PTHR43642:SF1">
    <property type="entry name" value="HYBRID SIGNAL TRANSDUCTION HISTIDINE KINASE G"/>
    <property type="match status" value="1"/>
</dbReference>
<dbReference type="Pfam" id="PF01590">
    <property type="entry name" value="GAF"/>
    <property type="match status" value="1"/>
</dbReference>
<evidence type="ECO:0000256" key="5">
    <source>
        <dbReference type="ARBA" id="ARBA00023012"/>
    </source>
</evidence>
<dbReference type="InterPro" id="IPR035965">
    <property type="entry name" value="PAS-like_dom_sf"/>
</dbReference>
<evidence type="ECO:0000313" key="11">
    <source>
        <dbReference type="EMBL" id="MEK0183500.1"/>
    </source>
</evidence>
<dbReference type="EC" id="2.7.13.3" evidence="2"/>
<dbReference type="PROSITE" id="PS50109">
    <property type="entry name" value="HIS_KIN"/>
    <property type="match status" value="1"/>
</dbReference>
<reference evidence="11 12" key="1">
    <citation type="journal article" date="2020" name="Harmful Algae">
        <title>Molecular and morphological characterization of a novel dihydroanatoxin-a producing Microcoleus species (cyanobacteria) from the Russian River, California, USA.</title>
        <authorList>
            <person name="Conklin K.Y."/>
            <person name="Stancheva R."/>
            <person name="Otten T.G."/>
            <person name="Fadness R."/>
            <person name="Boyer G.L."/>
            <person name="Read B."/>
            <person name="Zhang X."/>
            <person name="Sheath R.G."/>
        </authorList>
    </citation>
    <scope>NUCLEOTIDE SEQUENCE [LARGE SCALE GENOMIC DNA]</scope>
    <source>
        <strain evidence="11 12">PTRS2</strain>
    </source>
</reference>
<feature type="compositionally biased region" description="Low complexity" evidence="7">
    <location>
        <begin position="387"/>
        <end position="399"/>
    </location>
</feature>
<dbReference type="SUPFAM" id="SSF55785">
    <property type="entry name" value="PYP-like sensor domain (PAS domain)"/>
    <property type="match status" value="1"/>
</dbReference>
<keyword evidence="12" id="KW-1185">Reference proteome</keyword>
<name>A0ABU8YGL6_9CYAN</name>
<dbReference type="InterPro" id="IPR000700">
    <property type="entry name" value="PAS-assoc_C"/>
</dbReference>
<dbReference type="NCBIfam" id="TIGR00229">
    <property type="entry name" value="sensory_box"/>
    <property type="match status" value="1"/>
</dbReference>
<dbReference type="SUPFAM" id="SSF55781">
    <property type="entry name" value="GAF domain-like"/>
    <property type="match status" value="1"/>
</dbReference>
<feature type="region of interest" description="Disordered" evidence="7">
    <location>
        <begin position="419"/>
        <end position="438"/>
    </location>
</feature>
<evidence type="ECO:0000259" key="9">
    <source>
        <dbReference type="PROSITE" id="PS50109"/>
    </source>
</evidence>
<dbReference type="SUPFAM" id="SSF56112">
    <property type="entry name" value="Protein kinase-like (PK-like)"/>
    <property type="match status" value="1"/>
</dbReference>
<evidence type="ECO:0000313" key="12">
    <source>
        <dbReference type="Proteomes" id="UP001384579"/>
    </source>
</evidence>
<evidence type="ECO:0000256" key="7">
    <source>
        <dbReference type="SAM" id="MobiDB-lite"/>
    </source>
</evidence>
<dbReference type="Pfam" id="PF02518">
    <property type="entry name" value="HATPase_c"/>
    <property type="match status" value="1"/>
</dbReference>
<dbReference type="InterPro" id="IPR000719">
    <property type="entry name" value="Prot_kinase_dom"/>
</dbReference>
<feature type="domain" description="Histidine kinase" evidence="9">
    <location>
        <begin position="1843"/>
        <end position="2075"/>
    </location>
</feature>
<dbReference type="PROSITE" id="PS50011">
    <property type="entry name" value="PROTEIN_KINASE_DOM"/>
    <property type="match status" value="1"/>
</dbReference>
<dbReference type="InterPro" id="IPR003661">
    <property type="entry name" value="HisK_dim/P_dom"/>
</dbReference>
<dbReference type="InterPro" id="IPR053159">
    <property type="entry name" value="Hybrid_Histidine_Kinase"/>
</dbReference>
<dbReference type="InterPro" id="IPR008271">
    <property type="entry name" value="Ser/Thr_kinase_AS"/>
</dbReference>
<evidence type="ECO:0000259" key="10">
    <source>
        <dbReference type="PROSITE" id="PS50113"/>
    </source>
</evidence>
<dbReference type="Pfam" id="PF13191">
    <property type="entry name" value="AAA_16"/>
    <property type="match status" value="1"/>
</dbReference>
<evidence type="ECO:0000256" key="1">
    <source>
        <dbReference type="ARBA" id="ARBA00000085"/>
    </source>
</evidence>
<dbReference type="Proteomes" id="UP001384579">
    <property type="component" value="Unassembled WGS sequence"/>
</dbReference>
<evidence type="ECO:0000256" key="6">
    <source>
        <dbReference type="SAM" id="Coils"/>
    </source>
</evidence>
<dbReference type="PROSITE" id="PS00108">
    <property type="entry name" value="PROTEIN_KINASE_ST"/>
    <property type="match status" value="1"/>
</dbReference>
<dbReference type="Pfam" id="PF13426">
    <property type="entry name" value="PAS_9"/>
    <property type="match status" value="1"/>
</dbReference>
<dbReference type="InterPro" id="IPR027417">
    <property type="entry name" value="P-loop_NTPase"/>
</dbReference>
<dbReference type="Gene3D" id="1.10.287.130">
    <property type="match status" value="1"/>
</dbReference>
<dbReference type="InterPro" id="IPR011009">
    <property type="entry name" value="Kinase-like_dom_sf"/>
</dbReference>
<dbReference type="InterPro" id="IPR004358">
    <property type="entry name" value="Sig_transdc_His_kin-like_C"/>
</dbReference>
<dbReference type="SMART" id="SM00065">
    <property type="entry name" value="GAF"/>
    <property type="match status" value="1"/>
</dbReference>
<feature type="coiled-coil region" evidence="6">
    <location>
        <begin position="1800"/>
        <end position="1834"/>
    </location>
</feature>
<dbReference type="Gene3D" id="3.40.50.300">
    <property type="entry name" value="P-loop containing nucleotide triphosphate hydrolases"/>
    <property type="match status" value="1"/>
</dbReference>
<dbReference type="PANTHER" id="PTHR43642">
    <property type="entry name" value="HYBRID SIGNAL TRANSDUCTION HISTIDINE KINASE G"/>
    <property type="match status" value="1"/>
</dbReference>
<dbReference type="CDD" id="cd14014">
    <property type="entry name" value="STKc_PknB_like"/>
    <property type="match status" value="1"/>
</dbReference>
<accession>A0ABU8YGL6</accession>
<dbReference type="InterPro" id="IPR041664">
    <property type="entry name" value="AAA_16"/>
</dbReference>
<dbReference type="InterPro" id="IPR005467">
    <property type="entry name" value="His_kinase_dom"/>
</dbReference>
<dbReference type="Pfam" id="PF00069">
    <property type="entry name" value="Pkinase"/>
    <property type="match status" value="1"/>
</dbReference>
<protein>
    <recommendedName>
        <fullName evidence="2">histidine kinase</fullName>
        <ecNumber evidence="2">2.7.13.3</ecNumber>
    </recommendedName>
</protein>
<keyword evidence="3" id="KW-0597">Phosphoprotein</keyword>
<evidence type="ECO:0000256" key="4">
    <source>
        <dbReference type="ARBA" id="ARBA00022777"/>
    </source>
</evidence>
<dbReference type="SUPFAM" id="SSF55874">
    <property type="entry name" value="ATPase domain of HSP90 chaperone/DNA topoisomerase II/histidine kinase"/>
    <property type="match status" value="1"/>
</dbReference>
<gene>
    <name evidence="11" type="ORF">WMG39_01410</name>
</gene>
<dbReference type="Gene3D" id="3.30.565.10">
    <property type="entry name" value="Histidine kinase-like ATPase, C-terminal domain"/>
    <property type="match status" value="1"/>
</dbReference>
<comment type="caution">
    <text evidence="11">The sequence shown here is derived from an EMBL/GenBank/DDBJ whole genome shotgun (WGS) entry which is preliminary data.</text>
</comment>
<keyword evidence="4" id="KW-0808">Transferase</keyword>
<sequence length="2075" mass="231449">MDAIANLSGYQILEQLYAGLRTLVYRGIRELDGQPVVIKLLHNPFPKFSELVQFRNQYMIAKNLNLPSIVKPLSLEAYGNSYALIMEDFGGVSLSAYLKGDPQQPADTDRNQSHKILPLAEFLNLALQLTDILHYLSQKRVIHKDIKSANILINPDTKQVKIIDFSIASLLPKETQEISNPQILEGTLPYLSPEQTGRMNRGIDYRSDFYSLGVTCYELLTGQLPFISQDPMELVHCHLAKQPLPAHQINPQIPLALSEIVSKLMEKNAENRYQSALGLKHDLEICQAQLQETGEIKAFVLGECDICDRFIILEKLYGRKTEVAELLAAFDRVANPHSQAEYGSQAPPRNKYQEALPPLSVPILSQLNREAEPLEMRYQAERGNEGNEGIEPGNEGTEGSPLIKGLNREAEPLEMRYQAEPGNEGNEGKEGSPLIKGGWGGSNLSRSELMLVAGFSGIGKTVVVNEVHKPIVRQRGYFIKGKYDQFQRNIPFSAFVQAFRDLTEQLLSESDAKLQEWQTKILKAVGENGQVVVEVIPELEQIIGKQQPVSELLGSAAENRFNLVFQKFISVFATKEHPLVIFLDDLQWSDSASLKLMQLLMSEKDSQNLLVIGAYRDNEVSPVHPFMLAVAEMEKAQLTVNTITLEPLSQVDINDLIADTLICDRTLAQPLTELVYQKTQGNPFFATQFLKSLQEDGLIAFNHEGNHGGIAPTENQSCVGVVPPCLPLPSKGGWQCDIAQVKALTISDDVVEFMALQLQKLPIPTQDVLKLAACIGAQFDLNILAVVSEKSPEETAADLWKSLQEGFILPTSEIYKFYQGKEEREKTDILPTTVAQLPNYKFLHDRIQQAAYSLIPEERKQATHLKIGQLLLQKSSETQRQERIFDIVGHFNFARDLISDEKARYELASLNLQAGKTAKAAAAFDAALIFVNTGISSLPADSWQAQYTLTLALHNLAAEAVYLCSKFEQVQQLVSAILQQANQLLDKVSAYEIQILAYLAQGQPQDAVYTAIDAIGLFGIRLPKNPTQPQVLLGLAKTKLILGNKKPEQLVNLPTMTDANKLAAMRILYSAASAAYLCAPKLMPLLVFERVNLSVRHGNTALSAFGYAWYGLILCGILVDIEAGYQFGQLALQLLERFNATDLRAKVLFMTYTFISHWRDRIADTMPALLTAYQSGLETGDVEYAAWAALVYSYNRYWTGENLRSAEAGMRSLIAAIAPLNPKNGSLYIQIYHQATLNLLGDSSDPSCLSGESYRVAEDIPTQVAANDRTGLFFSYVCQQHLHYLFGNYPASVEKSKAAKPYFDNCVSSLPTVLHFFYDSLAQLAIYATATSKEQKQILKSIEANQKQLKKWGHYAPMNYQHKFLLVEAERYRVLGQKLEAIDYYDRAILLAKENQFLNEEALANELAAKFYLDWDKQKVAQSYMQGAYYCYAKWGAKAKIDDLETRYPQLLSAILQTQQNHFSISDTRLETLDRSSILDRTIHTTRSSSSSISESLDFATILKASQALSSEIQLEKLVSNLMQVVMENAGAKKAGLLLLQDGILMLEALADADQNISILSVPVSSVKKIPVTLINYVKRSLKTVVIDDATAQNNFSADPYLMQEKPHSVLCTSILNQGKLIGLLYLENGLTIGAFTRDRTELIQLLCTQAAISIENARLYGREQDKSQDLQVSLDQLEQSELRFRNLFENSPDAIFLGNKAGFIDCNQATVALFGYTHKDQLLKLHPSNVSPEFQPDGEYSLDKANRMIANGLETGSYQFEWMHQRANGEEFWTEVLLTMILYDGAEALYGVVRDISDRKQAEVTLHQKSQELEQTLQDLKQAQLQMVQNEKMATLGNLVAGVAHEINNPIGFIAGSVNNIEEYIQDLLAHLECYQKCYPEPVAEVSDNAEDIDLEFLIEDLPKLIPAMKIASQRIREISNSLRTFSRADTAEKVACDIHQGINSTLLILKYRLKASEKRPAVEVISEYGKLPLVKCFLGQLNQVFMNIIANAIDAFDAASAGQTFAEIQAHPQLITICTEVSGDRQMAVIRIRDNGPGMSEEVRSHIFDHLFTTKEVGKGTGLGLAIARQIVE</sequence>
<organism evidence="11 12">
    <name type="scientific">Microcoleus anatoxicus PTRS2</name>
    <dbReference type="NCBI Taxonomy" id="2705321"/>
    <lineage>
        <taxon>Bacteria</taxon>
        <taxon>Bacillati</taxon>
        <taxon>Cyanobacteriota</taxon>
        <taxon>Cyanophyceae</taxon>
        <taxon>Oscillatoriophycideae</taxon>
        <taxon>Oscillatoriales</taxon>
        <taxon>Microcoleaceae</taxon>
        <taxon>Microcoleus</taxon>
        <taxon>Microcoleus anatoxicus</taxon>
    </lineage>
</organism>
<dbReference type="Gene3D" id="3.30.450.40">
    <property type="match status" value="1"/>
</dbReference>
<keyword evidence="4" id="KW-0418">Kinase</keyword>
<dbReference type="PRINTS" id="PR00344">
    <property type="entry name" value="BCTRLSENSOR"/>
</dbReference>
<dbReference type="SMART" id="SM00220">
    <property type="entry name" value="S_TKc"/>
    <property type="match status" value="1"/>
</dbReference>
<keyword evidence="6" id="KW-0175">Coiled coil</keyword>
<dbReference type="EMBL" id="JBBLXS010000009">
    <property type="protein sequence ID" value="MEK0183500.1"/>
    <property type="molecule type" value="Genomic_DNA"/>
</dbReference>
<proteinExistence type="predicted"/>
<dbReference type="SUPFAM" id="SSF47384">
    <property type="entry name" value="Homodimeric domain of signal transducing histidine kinase"/>
    <property type="match status" value="1"/>
</dbReference>
<keyword evidence="5" id="KW-0902">Two-component regulatory system</keyword>
<evidence type="ECO:0000259" key="8">
    <source>
        <dbReference type="PROSITE" id="PS50011"/>
    </source>
</evidence>
<dbReference type="Gene3D" id="1.10.510.10">
    <property type="entry name" value="Transferase(Phosphotransferase) domain 1"/>
    <property type="match status" value="1"/>
</dbReference>
<evidence type="ECO:0000256" key="3">
    <source>
        <dbReference type="ARBA" id="ARBA00022553"/>
    </source>
</evidence>
<dbReference type="InterPro" id="IPR036097">
    <property type="entry name" value="HisK_dim/P_sf"/>
</dbReference>
<feature type="domain" description="Protein kinase" evidence="8">
    <location>
        <begin position="10"/>
        <end position="284"/>
    </location>
</feature>
<dbReference type="InterPro" id="IPR003594">
    <property type="entry name" value="HATPase_dom"/>
</dbReference>
<dbReference type="SUPFAM" id="SSF52540">
    <property type="entry name" value="P-loop containing nucleoside triphosphate hydrolases"/>
    <property type="match status" value="1"/>
</dbReference>
<dbReference type="CDD" id="cd00130">
    <property type="entry name" value="PAS"/>
    <property type="match status" value="1"/>
</dbReference>